<comment type="caution">
    <text evidence="1">The sequence shown here is derived from an EMBL/GenBank/DDBJ whole genome shotgun (WGS) entry which is preliminary data.</text>
</comment>
<evidence type="ECO:0000313" key="2">
    <source>
        <dbReference type="Proteomes" id="UP000030023"/>
    </source>
</evidence>
<keyword evidence="2" id="KW-1185">Reference proteome</keyword>
<organism evidence="1 2">
    <name type="scientific">Oenococcus alcoholitolerans</name>
    <dbReference type="NCBI Taxonomy" id="931074"/>
    <lineage>
        <taxon>Bacteria</taxon>
        <taxon>Bacillati</taxon>
        <taxon>Bacillota</taxon>
        <taxon>Bacilli</taxon>
        <taxon>Lactobacillales</taxon>
        <taxon>Lactobacillaceae</taxon>
        <taxon>Oenococcus</taxon>
    </lineage>
</organism>
<dbReference type="EMBL" id="AXCV01000632">
    <property type="protein sequence ID" value="KGO20673.1"/>
    <property type="molecule type" value="Genomic_DNA"/>
</dbReference>
<evidence type="ECO:0000313" key="1">
    <source>
        <dbReference type="EMBL" id="KGO20673.1"/>
    </source>
</evidence>
<sequence>MKKNQYPVKLFKAAIVFQDANGNFVLKKR</sequence>
<gene>
    <name evidence="1" type="ORF">Q757_09960</name>
</gene>
<accession>A0ABR4XNJ8</accession>
<dbReference type="Proteomes" id="UP000030023">
    <property type="component" value="Unassembled WGS sequence"/>
</dbReference>
<name>A0ABR4XNJ8_9LACO</name>
<proteinExistence type="predicted"/>
<reference evidence="1 2" key="1">
    <citation type="journal article" date="2014" name="Antonie Van Leeuwenhoek">
        <title>Oenococcus alcoholitolerans sp. nov., a lactic acid bacteria isolated from cachaca and ethanol fermentation processes.</title>
        <authorList>
            <person name="Badotti F."/>
            <person name="Moreira A.P."/>
            <person name="Tonon L.A."/>
            <person name="de Lucena B.T."/>
            <person name="Gomes Fde C."/>
            <person name="Kruger R."/>
            <person name="Thompson C.C."/>
            <person name="de Morais M.A.Jr."/>
            <person name="Rosa C.A."/>
            <person name="Thompson F.L."/>
        </authorList>
    </citation>
    <scope>NUCLEOTIDE SEQUENCE [LARGE SCALE GENOMIC DNA]</scope>
    <source>
        <strain evidence="1 2">UFRJ-M7.2.18</strain>
    </source>
</reference>
<protein>
    <submittedName>
        <fullName evidence="1">Uncharacterized protein</fullName>
    </submittedName>
</protein>